<proteinExistence type="predicted"/>
<accession>A0ABW7CCF8</accession>
<dbReference type="InterPro" id="IPR011009">
    <property type="entry name" value="Kinase-like_dom_sf"/>
</dbReference>
<evidence type="ECO:0000313" key="2">
    <source>
        <dbReference type="EMBL" id="MFG3818834.1"/>
    </source>
</evidence>
<protein>
    <recommendedName>
        <fullName evidence="1">Protein kinase domain-containing protein</fullName>
    </recommendedName>
</protein>
<dbReference type="RefSeq" id="WP_393014409.1">
    <property type="nucleotide sequence ID" value="NZ_JAZAQF010000083.1"/>
</dbReference>
<evidence type="ECO:0000259" key="1">
    <source>
        <dbReference type="PROSITE" id="PS50011"/>
    </source>
</evidence>
<dbReference type="EMBL" id="JAZAQF010000083">
    <property type="protein sequence ID" value="MFG3818834.1"/>
    <property type="molecule type" value="Genomic_DNA"/>
</dbReference>
<gene>
    <name evidence="2" type="ORF">VPK24_14400</name>
</gene>
<sequence>MQRSNLTKRSRTLLAQRAMTGERITLRTTGKAGGEGEIYQVLEESSLLAKIYHPDQRSPDRVAKLAAMLNDPPLDPLEPPITIAWPVDAVVVDGAIVGFLMPKAPETRPLHEVYTPKMRRRELPGLTYRYLVRMARNLAAAVDVLHERGYTIGDVNESNVLAAPTALVTLVDTDSFQVVDRQQRRTFRCPVGKPEYTPPELQGRNFREVDRTAAQDCFGLAVLLFQLLMEGTHPFDGAFLGSGDPPLIDQRIAAGEFPYSARSPRWKPKPIAPPLAGLDPSLQSLFRQAFETRHPADRPSARQWAAVLDSAENNLVTCSANPQHVYFGHQGSCPWCDRARQFRGRDPFPSPAAIRRGEHIQLAKTHRKAPRVVTPPPTAASIQTIPLRPLPPTVTARNYWLAPGYSRSSAWVSAIGLGCCFLVSAAIIASREALDFSTPGVPALIPRVLTARPPVLSPEQQRLALIQFDSTRSQIEGLTNQLTQEMVTLTQDPDRPLVRLSRSALTERSQRAIAAALGKPGLFYGNGTISGSLPPGGEATQTVLQIQWIEAISEYQRRILGDQYAWGYLDSATVRHLTADSRQILLDSLTPVPVAVPSTLTQPDRPANQP</sequence>
<feature type="domain" description="Protein kinase" evidence="1">
    <location>
        <begin position="1"/>
        <end position="327"/>
    </location>
</feature>
<comment type="caution">
    <text evidence="2">The sequence shown here is derived from an EMBL/GenBank/DDBJ whole genome shotgun (WGS) entry which is preliminary data.</text>
</comment>
<dbReference type="PROSITE" id="PS50011">
    <property type="entry name" value="PROTEIN_KINASE_DOM"/>
    <property type="match status" value="1"/>
</dbReference>
<keyword evidence="3" id="KW-1185">Reference proteome</keyword>
<dbReference type="InterPro" id="IPR000719">
    <property type="entry name" value="Prot_kinase_dom"/>
</dbReference>
<dbReference type="PANTHER" id="PTHR24359:SF1">
    <property type="entry name" value="INHIBITOR OF NUCLEAR FACTOR KAPPA-B KINASE EPSILON SUBUNIT HOMOLOG 1-RELATED"/>
    <property type="match status" value="1"/>
</dbReference>
<dbReference type="SUPFAM" id="SSF56112">
    <property type="entry name" value="Protein kinase-like (PK-like)"/>
    <property type="match status" value="1"/>
</dbReference>
<organism evidence="2 3">
    <name type="scientific">Limnothrix redekei LRLZ20PSL1</name>
    <dbReference type="NCBI Taxonomy" id="3112953"/>
    <lineage>
        <taxon>Bacteria</taxon>
        <taxon>Bacillati</taxon>
        <taxon>Cyanobacteriota</taxon>
        <taxon>Cyanophyceae</taxon>
        <taxon>Pseudanabaenales</taxon>
        <taxon>Pseudanabaenaceae</taxon>
        <taxon>Limnothrix</taxon>
    </lineage>
</organism>
<evidence type="ECO:0000313" key="3">
    <source>
        <dbReference type="Proteomes" id="UP001604335"/>
    </source>
</evidence>
<name>A0ABW7CCF8_9CYAN</name>
<dbReference type="Gene3D" id="1.10.510.10">
    <property type="entry name" value="Transferase(Phosphotransferase) domain 1"/>
    <property type="match status" value="1"/>
</dbReference>
<reference evidence="3" key="1">
    <citation type="journal article" date="2024" name="Algal Res.">
        <title>Biochemical, toxicological and genomic investigation of a high-biomass producing Limnothrix strain isolated from Italian shallow drinking water reservoir.</title>
        <authorList>
            <person name="Simonazzi M."/>
            <person name="Shishido T.K."/>
            <person name="Delbaje E."/>
            <person name="Wahlsten M."/>
            <person name="Fewer D.P."/>
            <person name="Sivonen K."/>
            <person name="Pezzolesi L."/>
            <person name="Pistocchi R."/>
        </authorList>
    </citation>
    <scope>NUCLEOTIDE SEQUENCE [LARGE SCALE GENOMIC DNA]</scope>
    <source>
        <strain evidence="3">LRLZ20PSL1</strain>
    </source>
</reference>
<dbReference type="PANTHER" id="PTHR24359">
    <property type="entry name" value="SERINE/THREONINE-PROTEIN KINASE SBK1"/>
    <property type="match status" value="1"/>
</dbReference>
<dbReference type="Proteomes" id="UP001604335">
    <property type="component" value="Unassembled WGS sequence"/>
</dbReference>